<evidence type="ECO:0000313" key="4">
    <source>
        <dbReference type="Proteomes" id="UP000077315"/>
    </source>
</evidence>
<dbReference type="Proteomes" id="UP000077315">
    <property type="component" value="Unassembled WGS sequence"/>
</dbReference>
<dbReference type="Gene3D" id="3.60.10.10">
    <property type="entry name" value="Endonuclease/exonuclease/phosphatase"/>
    <property type="match status" value="1"/>
</dbReference>
<evidence type="ECO:0000313" key="3">
    <source>
        <dbReference type="EMBL" id="OAD68690.1"/>
    </source>
</evidence>
<evidence type="ECO:0000256" key="1">
    <source>
        <dbReference type="SAM" id="MobiDB-lite"/>
    </source>
</evidence>
<dbReference type="Pfam" id="PF03372">
    <property type="entry name" value="Exo_endo_phos"/>
    <property type="match status" value="1"/>
</dbReference>
<dbReference type="GeneID" id="28993347"/>
<accession>A0A163D4L5</accession>
<protein>
    <recommendedName>
        <fullName evidence="2">Endonuclease/exonuclease/phosphatase domain-containing protein</fullName>
    </recommendedName>
</protein>
<dbReference type="InterPro" id="IPR005135">
    <property type="entry name" value="Endo/exonuclease/phosphatase"/>
</dbReference>
<gene>
    <name evidence="3" type="ORF">PHYBLDRAFT_150280</name>
</gene>
<feature type="region of interest" description="Disordered" evidence="1">
    <location>
        <begin position="372"/>
        <end position="425"/>
    </location>
</feature>
<reference evidence="4" key="1">
    <citation type="submission" date="2015-06" db="EMBL/GenBank/DDBJ databases">
        <title>Expansion of signal transduction pathways in fungi by whole-genome duplication.</title>
        <authorList>
            <consortium name="DOE Joint Genome Institute"/>
            <person name="Corrochano L.M."/>
            <person name="Kuo A."/>
            <person name="Marcet-Houben M."/>
            <person name="Polaino S."/>
            <person name="Salamov A."/>
            <person name="Villalobos J.M."/>
            <person name="Alvarez M.I."/>
            <person name="Avalos J."/>
            <person name="Benito E.P."/>
            <person name="Benoit I."/>
            <person name="Burger G."/>
            <person name="Camino L.P."/>
            <person name="Canovas D."/>
            <person name="Cerda-Olmedo E."/>
            <person name="Cheng J.-F."/>
            <person name="Dominguez A."/>
            <person name="Elias M."/>
            <person name="Eslava A.P."/>
            <person name="Glaser F."/>
            <person name="Grimwood J."/>
            <person name="Gutierrez G."/>
            <person name="Heitman J."/>
            <person name="Henrissat B."/>
            <person name="Iturriaga E.A."/>
            <person name="Lang B.F."/>
            <person name="Lavin J.L."/>
            <person name="Lee S."/>
            <person name="Li W."/>
            <person name="Lindquist E."/>
            <person name="Lopez-Garcia S."/>
            <person name="Luque E.M."/>
            <person name="Marcos A.T."/>
            <person name="Martin J."/>
            <person name="McCluskey K."/>
            <person name="Medina H.R."/>
            <person name="Miralles-Duran A."/>
            <person name="Miyazaki A."/>
            <person name="Munoz-Torres E."/>
            <person name="Oguiza J.A."/>
            <person name="Ohm R."/>
            <person name="Olmedo M."/>
            <person name="Orejas M."/>
            <person name="Ortiz-Castellanos L."/>
            <person name="Pisabarro A.G."/>
            <person name="Rodriguez-Romero J."/>
            <person name="Ruiz-Herrera J."/>
            <person name="Ruiz-Vazquez R."/>
            <person name="Sanz C."/>
            <person name="Schackwitz W."/>
            <person name="Schmutz J."/>
            <person name="Shahriari M."/>
            <person name="Shelest E."/>
            <person name="Silva-Franco F."/>
            <person name="Soanes D."/>
            <person name="Syed K."/>
            <person name="Tagua V.G."/>
            <person name="Talbot N.J."/>
            <person name="Thon M."/>
            <person name="De vries R.P."/>
            <person name="Wiebenga A."/>
            <person name="Yadav J.S."/>
            <person name="Braun E.L."/>
            <person name="Baker S."/>
            <person name="Garre V."/>
            <person name="Horwitz B."/>
            <person name="Torres-Martinez S."/>
            <person name="Idnurm A."/>
            <person name="Herrera-Estrella A."/>
            <person name="Gabaldon T."/>
            <person name="Grigoriev I.V."/>
        </authorList>
    </citation>
    <scope>NUCLEOTIDE SEQUENCE [LARGE SCALE GENOMIC DNA]</scope>
    <source>
        <strain evidence="4">NRRL 1555(-)</strain>
    </source>
</reference>
<evidence type="ECO:0000259" key="2">
    <source>
        <dbReference type="Pfam" id="PF03372"/>
    </source>
</evidence>
<dbReference type="VEuPathDB" id="FungiDB:PHYBLDRAFT_150280"/>
<dbReference type="AlphaFoldDB" id="A0A163D4L5"/>
<keyword evidence="4" id="KW-1185">Reference proteome</keyword>
<name>A0A163D4L5_PHYB8</name>
<proteinExistence type="predicted"/>
<dbReference type="OrthoDB" id="200415at2759"/>
<dbReference type="EMBL" id="KV440994">
    <property type="protein sequence ID" value="OAD68690.1"/>
    <property type="molecule type" value="Genomic_DNA"/>
</dbReference>
<dbReference type="InParanoid" id="A0A163D4L5"/>
<feature type="region of interest" description="Disordered" evidence="1">
    <location>
        <begin position="1"/>
        <end position="20"/>
    </location>
</feature>
<dbReference type="SUPFAM" id="SSF56219">
    <property type="entry name" value="DNase I-like"/>
    <property type="match status" value="1"/>
</dbReference>
<feature type="compositionally biased region" description="Low complexity" evidence="1">
    <location>
        <begin position="382"/>
        <end position="394"/>
    </location>
</feature>
<feature type="domain" description="Endonuclease/exonuclease/phosphatase" evidence="2">
    <location>
        <begin position="39"/>
        <end position="362"/>
    </location>
</feature>
<dbReference type="GO" id="GO:0003824">
    <property type="term" value="F:catalytic activity"/>
    <property type="evidence" value="ECO:0007669"/>
    <property type="project" value="InterPro"/>
</dbReference>
<dbReference type="RefSeq" id="XP_018286730.1">
    <property type="nucleotide sequence ID" value="XM_018432441.1"/>
</dbReference>
<dbReference type="STRING" id="763407.A0A163D4L5"/>
<dbReference type="InterPro" id="IPR036691">
    <property type="entry name" value="Endo/exonu/phosph_ase_sf"/>
</dbReference>
<sequence length="485" mass="55063">MNKEDIDPASKTPPGQILEYDYRPTTSQTSLAPPFLKVIQWNIERNYESQDILILLKNVDADVVILQEIDIGCKRSGSKNHMKDLCMTLEMKGGFVSEFHELDDPCRKPRDAGGGVHGNAILSKYDISFEVLEHKHHPFNWDRDGGTLKEPRIGRRYTLVSTVRPPSFPPVLCYSVHLEVFTGIIGRIECFSEILEHASRQDKYPHQLIFGDLNTMGHSIARLSAVYCRDRYRWASLGQTESGWWDDRFFGFHITQGPINSRLARACGLFVVVPSWLVELGYRHQPRLMDWLSRWVGSGFEEHTLRAARNPGFYDPWDPEEVTLENPAYGGLFKAKLDWTLVRGMSVLKRGRGNLDYKASDHAYLWVDVTPDKPTQPKTETETGTDLDTKTLTGVDNYDDNDGSNNCGQVGPIGQTETKSKQEPNEVGVGVEVVGVVGVKNGDDDRKLWQARRAAWGSTNEIDWMYYFMITALLGVSWHVMSKIY</sequence>
<organism evidence="3 4">
    <name type="scientific">Phycomyces blakesleeanus (strain ATCC 8743b / DSM 1359 / FGSC 10004 / NBRC 33097 / NRRL 1555)</name>
    <dbReference type="NCBI Taxonomy" id="763407"/>
    <lineage>
        <taxon>Eukaryota</taxon>
        <taxon>Fungi</taxon>
        <taxon>Fungi incertae sedis</taxon>
        <taxon>Mucoromycota</taxon>
        <taxon>Mucoromycotina</taxon>
        <taxon>Mucoromycetes</taxon>
        <taxon>Mucorales</taxon>
        <taxon>Phycomycetaceae</taxon>
        <taxon>Phycomyces</taxon>
    </lineage>
</organism>